<name>A0A9Q0SWV3_SALPP</name>
<proteinExistence type="predicted"/>
<gene>
    <name evidence="1" type="ORF">OIU79_014717</name>
</gene>
<dbReference type="Proteomes" id="UP001151532">
    <property type="component" value="Chromosome 9"/>
</dbReference>
<accession>A0A9Q0SWV3</accession>
<sequence>MSKLLIETVSDDEARLPDKEGLCILSTLRSQGMRIRDSLPCLKITWIGLMESGFLQKRWFLDRLLAIFLDKEWLSLLFAVSRPGLVLLLAEGMLDFSVQSC</sequence>
<evidence type="ECO:0000313" key="2">
    <source>
        <dbReference type="Proteomes" id="UP001151532"/>
    </source>
</evidence>
<dbReference type="AlphaFoldDB" id="A0A9Q0SWV3"/>
<evidence type="ECO:0000313" key="1">
    <source>
        <dbReference type="EMBL" id="KAJ6693034.1"/>
    </source>
</evidence>
<comment type="caution">
    <text evidence="1">The sequence shown here is derived from an EMBL/GenBank/DDBJ whole genome shotgun (WGS) entry which is preliminary data.</text>
</comment>
<protein>
    <submittedName>
        <fullName evidence="1">Uncharacterized protein</fullName>
    </submittedName>
</protein>
<organism evidence="1 2">
    <name type="scientific">Salix purpurea</name>
    <name type="common">Purple osier willow</name>
    <dbReference type="NCBI Taxonomy" id="77065"/>
    <lineage>
        <taxon>Eukaryota</taxon>
        <taxon>Viridiplantae</taxon>
        <taxon>Streptophyta</taxon>
        <taxon>Embryophyta</taxon>
        <taxon>Tracheophyta</taxon>
        <taxon>Spermatophyta</taxon>
        <taxon>Magnoliopsida</taxon>
        <taxon>eudicotyledons</taxon>
        <taxon>Gunneridae</taxon>
        <taxon>Pentapetalae</taxon>
        <taxon>rosids</taxon>
        <taxon>fabids</taxon>
        <taxon>Malpighiales</taxon>
        <taxon>Salicaceae</taxon>
        <taxon>Saliceae</taxon>
        <taxon>Salix</taxon>
    </lineage>
</organism>
<keyword evidence="2" id="KW-1185">Reference proteome</keyword>
<reference evidence="1" key="2">
    <citation type="journal article" date="2023" name="Int. J. Mol. Sci.">
        <title>De Novo Assembly and Annotation of 11 Diverse Shrub Willow (Salix) Genomes Reveals Novel Gene Organization in Sex-Linked Regions.</title>
        <authorList>
            <person name="Hyden B."/>
            <person name="Feng K."/>
            <person name="Yates T.B."/>
            <person name="Jawdy S."/>
            <person name="Cereghino C."/>
            <person name="Smart L.B."/>
            <person name="Muchero W."/>
        </authorList>
    </citation>
    <scope>NUCLEOTIDE SEQUENCE</scope>
    <source>
        <tissue evidence="1">Shoot tip</tissue>
    </source>
</reference>
<reference evidence="1" key="1">
    <citation type="submission" date="2022-11" db="EMBL/GenBank/DDBJ databases">
        <authorList>
            <person name="Hyden B.L."/>
            <person name="Feng K."/>
            <person name="Yates T."/>
            <person name="Jawdy S."/>
            <person name="Smart L.B."/>
            <person name="Muchero W."/>
        </authorList>
    </citation>
    <scope>NUCLEOTIDE SEQUENCE</scope>
    <source>
        <tissue evidence="1">Shoot tip</tissue>
    </source>
</reference>
<dbReference type="EMBL" id="JAPFFK010000018">
    <property type="protein sequence ID" value="KAJ6693034.1"/>
    <property type="molecule type" value="Genomic_DNA"/>
</dbReference>